<feature type="domain" description="Isochorismatase-like" evidence="2">
    <location>
        <begin position="1"/>
        <end position="160"/>
    </location>
</feature>
<name>A0A7C4AK59_9BACT</name>
<dbReference type="InterPro" id="IPR036380">
    <property type="entry name" value="Isochorismatase-like_sf"/>
</dbReference>
<dbReference type="Pfam" id="PF00857">
    <property type="entry name" value="Isochorismatase"/>
    <property type="match status" value="1"/>
</dbReference>
<dbReference type="InterPro" id="IPR000868">
    <property type="entry name" value="Isochorismatase-like_dom"/>
</dbReference>
<dbReference type="EMBL" id="DTHO01000070">
    <property type="protein sequence ID" value="HGH00101.1"/>
    <property type="molecule type" value="Genomic_DNA"/>
</dbReference>
<dbReference type="GO" id="GO:0016787">
    <property type="term" value="F:hydrolase activity"/>
    <property type="evidence" value="ECO:0007669"/>
    <property type="project" value="UniProtKB-KW"/>
</dbReference>
<dbReference type="CDD" id="cd00431">
    <property type="entry name" value="cysteine_hydrolases"/>
    <property type="match status" value="1"/>
</dbReference>
<dbReference type="InterPro" id="IPR050272">
    <property type="entry name" value="Isochorismatase-like_hydrls"/>
</dbReference>
<organism evidence="3">
    <name type="scientific">Thermodesulfovibrio aggregans</name>
    <dbReference type="NCBI Taxonomy" id="86166"/>
    <lineage>
        <taxon>Bacteria</taxon>
        <taxon>Pseudomonadati</taxon>
        <taxon>Nitrospirota</taxon>
        <taxon>Thermodesulfovibrionia</taxon>
        <taxon>Thermodesulfovibrionales</taxon>
        <taxon>Thermodesulfovibrionaceae</taxon>
        <taxon>Thermodesulfovibrio</taxon>
    </lineage>
</organism>
<evidence type="ECO:0000259" key="2">
    <source>
        <dbReference type="Pfam" id="PF00857"/>
    </source>
</evidence>
<dbReference type="SUPFAM" id="SSF52499">
    <property type="entry name" value="Isochorismatase-like hydrolases"/>
    <property type="match status" value="1"/>
</dbReference>
<dbReference type="AlphaFoldDB" id="A0A7C4AK59"/>
<dbReference type="Gene3D" id="3.40.50.850">
    <property type="entry name" value="Isochorismatase-like"/>
    <property type="match status" value="1"/>
</dbReference>
<accession>A0A7C4AK59</accession>
<gene>
    <name evidence="3" type="ORF">ENV75_06625</name>
</gene>
<reference evidence="3" key="1">
    <citation type="journal article" date="2020" name="mSystems">
        <title>Genome- and Community-Level Interaction Insights into Carbon Utilization and Element Cycling Functions of Hydrothermarchaeota in Hydrothermal Sediment.</title>
        <authorList>
            <person name="Zhou Z."/>
            <person name="Liu Y."/>
            <person name="Xu W."/>
            <person name="Pan J."/>
            <person name="Luo Z.H."/>
            <person name="Li M."/>
        </authorList>
    </citation>
    <scope>NUCLEOTIDE SEQUENCE [LARGE SCALE GENOMIC DNA]</scope>
    <source>
        <strain evidence="3">SpSt-788</strain>
    </source>
</reference>
<proteinExistence type="predicted"/>
<keyword evidence="1 3" id="KW-0378">Hydrolase</keyword>
<evidence type="ECO:0000256" key="1">
    <source>
        <dbReference type="ARBA" id="ARBA00022801"/>
    </source>
</evidence>
<sequence>MLNDFVREGAPLSVPKTKDVIPFIKAEIQKARTEGIPVIYICDSHEPDDSEFFRFGWPPHAIKGTEGAKVISELAPFQQDHIIYKKTYSGFYNTQLDELLKRLKIKKLIITGCVTHICILFTASDAVLRGYEVEIPENCVAGLDEEDHRAALRIMKNVLGITVR</sequence>
<dbReference type="PANTHER" id="PTHR43540">
    <property type="entry name" value="PEROXYUREIDOACRYLATE/UREIDOACRYLATE AMIDOHYDROLASE-RELATED"/>
    <property type="match status" value="1"/>
</dbReference>
<evidence type="ECO:0000313" key="3">
    <source>
        <dbReference type="EMBL" id="HGH00101.1"/>
    </source>
</evidence>
<protein>
    <submittedName>
        <fullName evidence="3">Cysteine hydrolase</fullName>
    </submittedName>
</protein>
<dbReference type="PANTHER" id="PTHR43540:SF6">
    <property type="entry name" value="ISOCHORISMATASE-LIKE DOMAIN-CONTAINING PROTEIN"/>
    <property type="match status" value="1"/>
</dbReference>
<comment type="caution">
    <text evidence="3">The sequence shown here is derived from an EMBL/GenBank/DDBJ whole genome shotgun (WGS) entry which is preliminary data.</text>
</comment>